<dbReference type="EMBL" id="QTSX02000018">
    <property type="protein sequence ID" value="KAJ9090065.1"/>
    <property type="molecule type" value="Genomic_DNA"/>
</dbReference>
<accession>A0ACC2UT43</accession>
<dbReference type="Proteomes" id="UP001165960">
    <property type="component" value="Unassembled WGS sequence"/>
</dbReference>
<reference evidence="1" key="1">
    <citation type="submission" date="2022-04" db="EMBL/GenBank/DDBJ databases">
        <title>Genome of the entomopathogenic fungus Entomophthora muscae.</title>
        <authorList>
            <person name="Elya C."/>
            <person name="Lovett B.R."/>
            <person name="Lee E."/>
            <person name="Macias A.M."/>
            <person name="Hajek A.E."/>
            <person name="De Bivort B.L."/>
            <person name="Kasson M.T."/>
            <person name="De Fine Licht H.H."/>
            <person name="Stajich J.E."/>
        </authorList>
    </citation>
    <scope>NUCLEOTIDE SEQUENCE</scope>
    <source>
        <strain evidence="1">Berkeley</strain>
    </source>
</reference>
<keyword evidence="2" id="KW-1185">Reference proteome</keyword>
<comment type="caution">
    <text evidence="1">The sequence shown here is derived from an EMBL/GenBank/DDBJ whole genome shotgun (WGS) entry which is preliminary data.</text>
</comment>
<proteinExistence type="predicted"/>
<gene>
    <name evidence="1" type="ORF">DSO57_1006459</name>
</gene>
<sequence length="262" mass="29944">MFKASRTFSARPFSLKKSIVRTYATESPSNKISCGLVLVRIPQITRDPTPFEKKFWEYSAKKAEDASLPFATEIYFKKGSLNERKWNERQALLGGATPEEVSAEASEEVPNETTDEKDIFSSEYSANSRITEADLKKDYKSLERSLENHLYLIVKTKNPKGESVWEFPSGSLKEGENLYQSSRRELDERLGTNLDYWQVGISPIGHFVNQAKTVFFMKTILLGGQVEPASPEITDFAWLNLHELENYLTPEYYENAKEILSL</sequence>
<protein>
    <submittedName>
        <fullName evidence="1">Uncharacterized protein</fullName>
    </submittedName>
</protein>
<evidence type="ECO:0000313" key="2">
    <source>
        <dbReference type="Proteomes" id="UP001165960"/>
    </source>
</evidence>
<name>A0ACC2UT43_9FUNG</name>
<evidence type="ECO:0000313" key="1">
    <source>
        <dbReference type="EMBL" id="KAJ9090065.1"/>
    </source>
</evidence>
<organism evidence="1 2">
    <name type="scientific">Entomophthora muscae</name>
    <dbReference type="NCBI Taxonomy" id="34485"/>
    <lineage>
        <taxon>Eukaryota</taxon>
        <taxon>Fungi</taxon>
        <taxon>Fungi incertae sedis</taxon>
        <taxon>Zoopagomycota</taxon>
        <taxon>Entomophthoromycotina</taxon>
        <taxon>Entomophthoromycetes</taxon>
        <taxon>Entomophthorales</taxon>
        <taxon>Entomophthoraceae</taxon>
        <taxon>Entomophthora</taxon>
    </lineage>
</organism>